<dbReference type="EMBL" id="SUTK01000019">
    <property type="protein sequence ID" value="MBE6501846.1"/>
    <property type="molecule type" value="Genomic_DNA"/>
</dbReference>
<feature type="region of interest" description="Disordered" evidence="1">
    <location>
        <begin position="45"/>
        <end position="64"/>
    </location>
</feature>
<feature type="compositionally biased region" description="Polar residues" evidence="1">
    <location>
        <begin position="45"/>
        <end position="56"/>
    </location>
</feature>
<sequence length="64" mass="7448">MQRGLTTNNELLEEIDIVKNHFLRTMMVNQRAVKKNTSDLFNSHSELIEKQNSMKKAQSGKKEN</sequence>
<comment type="caution">
    <text evidence="2">The sequence shown here is derived from an EMBL/GenBank/DDBJ whole genome shotgun (WGS) entry which is preliminary data.</text>
</comment>
<protein>
    <submittedName>
        <fullName evidence="2">Uncharacterized protein</fullName>
    </submittedName>
</protein>
<dbReference type="AlphaFoldDB" id="A0A8T3V864"/>
<reference evidence="2" key="1">
    <citation type="submission" date="2019-04" db="EMBL/GenBank/DDBJ databases">
        <title>Evolution of Biomass-Degrading Anaerobic Consortia Revealed by Metagenomics.</title>
        <authorList>
            <person name="Peng X."/>
        </authorList>
    </citation>
    <scope>NUCLEOTIDE SEQUENCE</scope>
    <source>
        <strain evidence="2">SIG18</strain>
    </source>
</reference>
<evidence type="ECO:0000313" key="2">
    <source>
        <dbReference type="EMBL" id="MBE6501846.1"/>
    </source>
</evidence>
<dbReference type="RefSeq" id="WP_303738946.1">
    <property type="nucleotide sequence ID" value="NZ_SUTK01000019.1"/>
</dbReference>
<gene>
    <name evidence="2" type="ORF">E7Z79_05335</name>
</gene>
<name>A0A8T3V864_9EURY</name>
<dbReference type="Proteomes" id="UP000783037">
    <property type="component" value="Unassembled WGS sequence"/>
</dbReference>
<evidence type="ECO:0000256" key="1">
    <source>
        <dbReference type="SAM" id="MobiDB-lite"/>
    </source>
</evidence>
<proteinExistence type="predicted"/>
<organism evidence="2 3">
    <name type="scientific">Methanobrevibacter thaueri</name>
    <dbReference type="NCBI Taxonomy" id="190975"/>
    <lineage>
        <taxon>Archaea</taxon>
        <taxon>Methanobacteriati</taxon>
        <taxon>Methanobacteriota</taxon>
        <taxon>Methanomada group</taxon>
        <taxon>Methanobacteria</taxon>
        <taxon>Methanobacteriales</taxon>
        <taxon>Methanobacteriaceae</taxon>
        <taxon>Methanobrevibacter</taxon>
    </lineage>
</organism>
<evidence type="ECO:0000313" key="3">
    <source>
        <dbReference type="Proteomes" id="UP000783037"/>
    </source>
</evidence>
<accession>A0A8T3V864</accession>